<protein>
    <submittedName>
        <fullName evidence="2">Uncharacterized protein</fullName>
    </submittedName>
</protein>
<dbReference type="STRING" id="1802319.A2928_02125"/>
<reference evidence="2 3" key="1">
    <citation type="journal article" date="2016" name="Nat. Commun.">
        <title>Thousands of microbial genomes shed light on interconnected biogeochemical processes in an aquifer system.</title>
        <authorList>
            <person name="Anantharaman K."/>
            <person name="Brown C.T."/>
            <person name="Hug L.A."/>
            <person name="Sharon I."/>
            <person name="Castelle C.J."/>
            <person name="Probst A.J."/>
            <person name="Thomas B.C."/>
            <person name="Singh A."/>
            <person name="Wilkins M.J."/>
            <person name="Karaoz U."/>
            <person name="Brodie E.L."/>
            <person name="Williams K.H."/>
            <person name="Hubbard S.S."/>
            <person name="Banfield J.F."/>
        </authorList>
    </citation>
    <scope>NUCLEOTIDE SEQUENCE [LARGE SCALE GENOMIC DNA]</scope>
</reference>
<accession>A0A1G2N703</accession>
<sequence length="76" mass="7905">MGKGWQAADAKELGAGGTPVCTPSRLPKNTKDSVAQASEMCKAGAKRAVFALGKSVKVGKSSMTQIKNLRRGLSQN</sequence>
<dbReference type="EMBL" id="MHRX01000057">
    <property type="protein sequence ID" value="OHA31894.1"/>
    <property type="molecule type" value="Genomic_DNA"/>
</dbReference>
<evidence type="ECO:0000313" key="3">
    <source>
        <dbReference type="Proteomes" id="UP000176221"/>
    </source>
</evidence>
<proteinExistence type="predicted"/>
<organism evidence="2 3">
    <name type="scientific">Candidatus Taylorbacteria bacterium RIFCSPLOWO2_01_FULL_45_15b</name>
    <dbReference type="NCBI Taxonomy" id="1802319"/>
    <lineage>
        <taxon>Bacteria</taxon>
        <taxon>Candidatus Tayloriibacteriota</taxon>
    </lineage>
</organism>
<name>A0A1G2N703_9BACT</name>
<feature type="region of interest" description="Disordered" evidence="1">
    <location>
        <begin position="1"/>
        <end position="33"/>
    </location>
</feature>
<dbReference type="AlphaFoldDB" id="A0A1G2N703"/>
<gene>
    <name evidence="2" type="ORF">A2928_02125</name>
</gene>
<comment type="caution">
    <text evidence="2">The sequence shown here is derived from an EMBL/GenBank/DDBJ whole genome shotgun (WGS) entry which is preliminary data.</text>
</comment>
<evidence type="ECO:0000313" key="2">
    <source>
        <dbReference type="EMBL" id="OHA31894.1"/>
    </source>
</evidence>
<dbReference type="Proteomes" id="UP000176221">
    <property type="component" value="Unassembled WGS sequence"/>
</dbReference>
<evidence type="ECO:0000256" key="1">
    <source>
        <dbReference type="SAM" id="MobiDB-lite"/>
    </source>
</evidence>